<evidence type="ECO:0000256" key="3">
    <source>
        <dbReference type="ARBA" id="ARBA00022741"/>
    </source>
</evidence>
<dbReference type="InterPro" id="IPR050166">
    <property type="entry name" value="ABC_transporter_ATP-bind"/>
</dbReference>
<evidence type="ECO:0000313" key="6">
    <source>
        <dbReference type="EMBL" id="PXZ00629.1"/>
    </source>
</evidence>
<evidence type="ECO:0000259" key="5">
    <source>
        <dbReference type="PROSITE" id="PS50893"/>
    </source>
</evidence>
<feature type="domain" description="ABC transporter" evidence="5">
    <location>
        <begin position="9"/>
        <end position="230"/>
    </location>
</feature>
<name>A0A318MXA3_9PROT</name>
<dbReference type="EMBL" id="QGLT01000002">
    <property type="protein sequence ID" value="PXZ00629.1"/>
    <property type="molecule type" value="Genomic_DNA"/>
</dbReference>
<dbReference type="InterPro" id="IPR003439">
    <property type="entry name" value="ABC_transporter-like_ATP-bd"/>
</dbReference>
<organism evidence="6 7">
    <name type="scientific">Commensalibacter melissae</name>
    <dbReference type="NCBI Taxonomy" id="2070537"/>
    <lineage>
        <taxon>Bacteria</taxon>
        <taxon>Pseudomonadati</taxon>
        <taxon>Pseudomonadota</taxon>
        <taxon>Alphaproteobacteria</taxon>
        <taxon>Acetobacterales</taxon>
        <taxon>Acetobacteraceae</taxon>
    </lineage>
</organism>
<reference evidence="6 7" key="1">
    <citation type="submission" date="2018-05" db="EMBL/GenBank/DDBJ databases">
        <title>Reference genomes for bee gut microbiota database.</title>
        <authorList>
            <person name="Ellegaard K.M."/>
        </authorList>
    </citation>
    <scope>NUCLEOTIDE SEQUENCE [LARGE SCALE GENOMIC DNA]</scope>
    <source>
        <strain evidence="6 7">ESL0284</strain>
    </source>
</reference>
<protein>
    <submittedName>
        <fullName evidence="6">ABC transporter ATP-binding protein</fullName>
    </submittedName>
</protein>
<dbReference type="RefSeq" id="WP_110438771.1">
    <property type="nucleotide sequence ID" value="NZ_CP046393.1"/>
</dbReference>
<dbReference type="PANTHER" id="PTHR42788:SF2">
    <property type="entry name" value="ABC TRANSPORTER ATP-BINDING PROTEIN"/>
    <property type="match status" value="1"/>
</dbReference>
<dbReference type="GO" id="GO:0016887">
    <property type="term" value="F:ATP hydrolysis activity"/>
    <property type="evidence" value="ECO:0007669"/>
    <property type="project" value="InterPro"/>
</dbReference>
<proteinExistence type="inferred from homology"/>
<dbReference type="OrthoDB" id="8016555at2"/>
<keyword evidence="7" id="KW-1185">Reference proteome</keyword>
<dbReference type="Proteomes" id="UP000247565">
    <property type="component" value="Unassembled WGS sequence"/>
</dbReference>
<dbReference type="SMART" id="SM00382">
    <property type="entry name" value="AAA"/>
    <property type="match status" value="1"/>
</dbReference>
<comment type="similarity">
    <text evidence="1">Belongs to the ABC transporter superfamily.</text>
</comment>
<dbReference type="InterPro" id="IPR003593">
    <property type="entry name" value="AAA+_ATPase"/>
</dbReference>
<dbReference type="InterPro" id="IPR017871">
    <property type="entry name" value="ABC_transporter-like_CS"/>
</dbReference>
<dbReference type="PANTHER" id="PTHR42788">
    <property type="entry name" value="TAURINE IMPORT ATP-BINDING PROTEIN-RELATED"/>
    <property type="match status" value="1"/>
</dbReference>
<dbReference type="SUPFAM" id="SSF52540">
    <property type="entry name" value="P-loop containing nucleoside triphosphate hydrolases"/>
    <property type="match status" value="1"/>
</dbReference>
<dbReference type="GO" id="GO:0005524">
    <property type="term" value="F:ATP binding"/>
    <property type="evidence" value="ECO:0007669"/>
    <property type="project" value="UniProtKB-KW"/>
</dbReference>
<evidence type="ECO:0000256" key="1">
    <source>
        <dbReference type="ARBA" id="ARBA00005417"/>
    </source>
</evidence>
<evidence type="ECO:0000256" key="4">
    <source>
        <dbReference type="ARBA" id="ARBA00022840"/>
    </source>
</evidence>
<keyword evidence="3" id="KW-0547">Nucleotide-binding</keyword>
<keyword evidence="2" id="KW-0813">Transport</keyword>
<evidence type="ECO:0000313" key="7">
    <source>
        <dbReference type="Proteomes" id="UP000247565"/>
    </source>
</evidence>
<keyword evidence="4 6" id="KW-0067">ATP-binding</keyword>
<evidence type="ECO:0000256" key="2">
    <source>
        <dbReference type="ARBA" id="ARBA00022448"/>
    </source>
</evidence>
<gene>
    <name evidence="6" type="ORF">DK869_04285</name>
</gene>
<dbReference type="PROSITE" id="PS00211">
    <property type="entry name" value="ABC_TRANSPORTER_1"/>
    <property type="match status" value="1"/>
</dbReference>
<dbReference type="AlphaFoldDB" id="A0A318MXA3"/>
<dbReference type="Gene3D" id="3.40.50.300">
    <property type="entry name" value="P-loop containing nucleotide triphosphate hydrolases"/>
    <property type="match status" value="1"/>
</dbReference>
<comment type="caution">
    <text evidence="6">The sequence shown here is derived from an EMBL/GenBank/DDBJ whole genome shotgun (WGS) entry which is preliminary data.</text>
</comment>
<dbReference type="Pfam" id="PF00005">
    <property type="entry name" value="ABC_tran"/>
    <property type="match status" value="1"/>
</dbReference>
<dbReference type="PROSITE" id="PS50893">
    <property type="entry name" value="ABC_TRANSPORTER_2"/>
    <property type="match status" value="1"/>
</dbReference>
<dbReference type="InterPro" id="IPR027417">
    <property type="entry name" value="P-loop_NTPase"/>
</dbReference>
<sequence length="246" mass="27070">MSDYNPPSILIENVSLTFNNCQLFKNLNTVFPAGKFSIILGASGVGKSSLLKIIAGLQHCKLGSVKADDNKSLSKRISYMGQQDLLMPWARILHNVTLGSKLRGEKPNRHKALDILKQVGLSHVANAYPSELSGGMRQRIALARTLYENRPIVLMDEPFSALDSVTRTNMQTYTAKLLKGKTVILITHDPFEACRLGEQIQIMAGTPAKLYDSLVVPGSIPHPLENLDLQKAQAHLLSLLIEKTQS</sequence>
<accession>A0A318MXA3</accession>